<protein>
    <submittedName>
        <fullName evidence="1">Uncharacterized protein</fullName>
    </submittedName>
</protein>
<evidence type="ECO:0000313" key="2">
    <source>
        <dbReference type="Proteomes" id="UP000774570"/>
    </source>
</evidence>
<name>A0ABS7FY77_9ACTN</name>
<comment type="caution">
    <text evidence="1">The sequence shown here is derived from an EMBL/GenBank/DDBJ whole genome shotgun (WGS) entry which is preliminary data.</text>
</comment>
<dbReference type="EMBL" id="JAIBOA010000015">
    <property type="protein sequence ID" value="MBW8485388.1"/>
    <property type="molecule type" value="Genomic_DNA"/>
</dbReference>
<keyword evidence="2" id="KW-1185">Reference proteome</keyword>
<dbReference type="Proteomes" id="UP000774570">
    <property type="component" value="Unassembled WGS sequence"/>
</dbReference>
<organism evidence="1 2">
    <name type="scientific">Actinomadura parmotrematis</name>
    <dbReference type="NCBI Taxonomy" id="2864039"/>
    <lineage>
        <taxon>Bacteria</taxon>
        <taxon>Bacillati</taxon>
        <taxon>Actinomycetota</taxon>
        <taxon>Actinomycetes</taxon>
        <taxon>Streptosporangiales</taxon>
        <taxon>Thermomonosporaceae</taxon>
        <taxon>Actinomadura</taxon>
    </lineage>
</organism>
<sequence>MLLLFGHPDRFEAVAAMAVAPACLYTGLGFQRCRIVLTPDELRVRGAFVQRRVPRARIAEVWRVVASESMLTPSGTLYLYGEHRELLRKVVLAVHYESADIDRLIEELGVPCTPVSLDRTETQLARGRW</sequence>
<evidence type="ECO:0000313" key="1">
    <source>
        <dbReference type="EMBL" id="MBW8485388.1"/>
    </source>
</evidence>
<dbReference type="RefSeq" id="WP_220168609.1">
    <property type="nucleotide sequence ID" value="NZ_JAIBOA010000015.1"/>
</dbReference>
<reference evidence="1 2" key="1">
    <citation type="submission" date="2021-07" db="EMBL/GenBank/DDBJ databases">
        <title>Actinomadura sp. PM05-2 isolated from lichen.</title>
        <authorList>
            <person name="Somphong A."/>
            <person name="Phongsopitanun W."/>
            <person name="Tanasupawat S."/>
            <person name="Peongsungnone V."/>
        </authorList>
    </citation>
    <scope>NUCLEOTIDE SEQUENCE [LARGE SCALE GENOMIC DNA]</scope>
    <source>
        <strain evidence="1 2">PM05-2</strain>
    </source>
</reference>
<proteinExistence type="predicted"/>
<gene>
    <name evidence="1" type="ORF">K1Y72_23620</name>
</gene>
<accession>A0ABS7FY77</accession>